<proteinExistence type="predicted"/>
<feature type="transmembrane region" description="Helical" evidence="6">
    <location>
        <begin position="259"/>
        <end position="280"/>
    </location>
</feature>
<keyword evidence="4 6" id="KW-1133">Transmembrane helix</keyword>
<dbReference type="EMBL" id="CP032680">
    <property type="protein sequence ID" value="AZZ66978.1"/>
    <property type="molecule type" value="Genomic_DNA"/>
</dbReference>
<dbReference type="Proteomes" id="UP000094691">
    <property type="component" value="Chromosome"/>
</dbReference>
<dbReference type="GO" id="GO:0022857">
    <property type="term" value="F:transmembrane transporter activity"/>
    <property type="evidence" value="ECO:0007669"/>
    <property type="project" value="InterPro"/>
</dbReference>
<feature type="transmembrane region" description="Helical" evidence="6">
    <location>
        <begin position="292"/>
        <end position="310"/>
    </location>
</feature>
<evidence type="ECO:0000256" key="2">
    <source>
        <dbReference type="ARBA" id="ARBA00022475"/>
    </source>
</evidence>
<evidence type="ECO:0000256" key="1">
    <source>
        <dbReference type="ARBA" id="ARBA00004651"/>
    </source>
</evidence>
<keyword evidence="5 6" id="KW-0472">Membrane</keyword>
<evidence type="ECO:0000256" key="6">
    <source>
        <dbReference type="SAM" id="Phobius"/>
    </source>
</evidence>
<protein>
    <submittedName>
        <fullName evidence="7 8">MFS transporter</fullName>
    </submittedName>
</protein>
<dbReference type="AlphaFoldDB" id="A0A9W3Z024"/>
<dbReference type="PANTHER" id="PTHR23513:SF6">
    <property type="entry name" value="MAJOR FACILITATOR SUPERFAMILY ASSOCIATED DOMAIN-CONTAINING PROTEIN"/>
    <property type="match status" value="1"/>
</dbReference>
<dbReference type="SUPFAM" id="SSF103473">
    <property type="entry name" value="MFS general substrate transporter"/>
    <property type="match status" value="1"/>
</dbReference>
<feature type="transmembrane region" description="Helical" evidence="6">
    <location>
        <begin position="101"/>
        <end position="125"/>
    </location>
</feature>
<keyword evidence="2" id="KW-1003">Cell membrane</keyword>
<name>A0A9W3Z024_LACJH</name>
<dbReference type="Pfam" id="PF07690">
    <property type="entry name" value="MFS_1"/>
    <property type="match status" value="1"/>
</dbReference>
<dbReference type="CDD" id="cd06173">
    <property type="entry name" value="MFS_MefA_like"/>
    <property type="match status" value="1"/>
</dbReference>
<reference evidence="8 10" key="2">
    <citation type="submission" date="2018-10" db="EMBL/GenBank/DDBJ databases">
        <title>Complete genome sequencing of Lactobacillus johnsonii ZLJ010.</title>
        <authorList>
            <person name="Zhang W."/>
            <person name="Ji H."/>
            <person name="Wang J."/>
            <person name="Zhang D."/>
            <person name="Liu H."/>
            <person name="Wang S."/>
            <person name="Wang Y."/>
        </authorList>
    </citation>
    <scope>NUCLEOTIDE SEQUENCE [LARGE SCALE GENOMIC DNA]</scope>
    <source>
        <strain evidence="8 10">ZLJ010</strain>
    </source>
</reference>
<organism evidence="8 10">
    <name type="scientific">Lactobacillus johnsonii</name>
    <dbReference type="NCBI Taxonomy" id="33959"/>
    <lineage>
        <taxon>Bacteria</taxon>
        <taxon>Bacillati</taxon>
        <taxon>Bacillota</taxon>
        <taxon>Bacilli</taxon>
        <taxon>Lactobacillales</taxon>
        <taxon>Lactobacillaceae</taxon>
        <taxon>Lactobacillus</taxon>
    </lineage>
</organism>
<evidence type="ECO:0000313" key="9">
    <source>
        <dbReference type="Proteomes" id="UP000094691"/>
    </source>
</evidence>
<sequence>MTKQTKKKDVYNLLFGRIATNIADSLFYMAILWHFKEVSRSPFIVSIIFAVASGIDMISFGFGPLIDRISIKKLLESSTFLQAAISVITFLILYLRIDNLIISIILITLYIASTILSAIIYPAEYKLLPLFVSEKELLRFNGIFQLTYRVLDLLLDAGVTVIITLTSIPITVVLSAIVFAIALKFYGSLKINLAAKEFLEEDEYFTGSYRKDMALGWKTLRKEKNILELILPIAFTNFFYGIFSVGLPYFAQSYIRDSALGYGTMLFTSSLGSIGGTLLVQRFKIGKKDMQIFIAICFLGAGIFRVLVPISIYLNIWVLLVASAISSMWITMMNTNFEALVQTSFSSSILGRVETINDSILSAMIPIGTLVGGWIIKVSGSLMTQYIYGAALLLSAVYYFLILKDKKQKNVSDNEIE</sequence>
<keyword evidence="3 6" id="KW-0812">Transmembrane</keyword>
<feature type="transmembrane region" description="Helical" evidence="6">
    <location>
        <begin position="356"/>
        <end position="376"/>
    </location>
</feature>
<dbReference type="RefSeq" id="WP_014567153.1">
    <property type="nucleotide sequence ID" value="NZ_CP032680.1"/>
</dbReference>
<dbReference type="InterPro" id="IPR036259">
    <property type="entry name" value="MFS_trans_sf"/>
</dbReference>
<dbReference type="EMBL" id="CP016400">
    <property type="protein sequence ID" value="AOG26822.1"/>
    <property type="molecule type" value="Genomic_DNA"/>
</dbReference>
<evidence type="ECO:0000256" key="4">
    <source>
        <dbReference type="ARBA" id="ARBA00022989"/>
    </source>
</evidence>
<reference evidence="7 9" key="1">
    <citation type="submission" date="2016-07" db="EMBL/GenBank/DDBJ databases">
        <title>Genome sequencing project for further understanding the molecular mechanisms of preventing non-alcoholic fatty liver disease.</title>
        <authorList>
            <person name="Wang H."/>
        </authorList>
    </citation>
    <scope>NUCLEOTIDE SEQUENCE [LARGE SCALE GENOMIC DNA]</scope>
    <source>
        <strain evidence="7 9">BS15</strain>
    </source>
</reference>
<evidence type="ECO:0000256" key="3">
    <source>
        <dbReference type="ARBA" id="ARBA00022692"/>
    </source>
</evidence>
<dbReference type="Proteomes" id="UP000283758">
    <property type="component" value="Chromosome"/>
</dbReference>
<feature type="transmembrane region" description="Helical" evidence="6">
    <location>
        <begin position="382"/>
        <end position="402"/>
    </location>
</feature>
<evidence type="ECO:0000313" key="8">
    <source>
        <dbReference type="EMBL" id="AZZ66978.1"/>
    </source>
</evidence>
<dbReference type="GO" id="GO:0005886">
    <property type="term" value="C:plasma membrane"/>
    <property type="evidence" value="ECO:0007669"/>
    <property type="project" value="UniProtKB-SubCell"/>
</dbReference>
<feature type="transmembrane region" description="Helical" evidence="6">
    <location>
        <begin position="41"/>
        <end position="62"/>
    </location>
</feature>
<dbReference type="Gene3D" id="1.20.1250.20">
    <property type="entry name" value="MFS general substrate transporter like domains"/>
    <property type="match status" value="1"/>
</dbReference>
<gene>
    <name evidence="7" type="ORF">BBP16_08465</name>
    <name evidence="8" type="ORF">D7321_02140</name>
</gene>
<feature type="transmembrane region" description="Helical" evidence="6">
    <location>
        <begin position="161"/>
        <end position="183"/>
    </location>
</feature>
<evidence type="ECO:0000256" key="5">
    <source>
        <dbReference type="ARBA" id="ARBA00023136"/>
    </source>
</evidence>
<dbReference type="InterPro" id="IPR011701">
    <property type="entry name" value="MFS"/>
</dbReference>
<evidence type="ECO:0000313" key="7">
    <source>
        <dbReference type="EMBL" id="AOG26822.1"/>
    </source>
</evidence>
<feature type="transmembrane region" description="Helical" evidence="6">
    <location>
        <begin position="226"/>
        <end position="247"/>
    </location>
</feature>
<evidence type="ECO:0000313" key="10">
    <source>
        <dbReference type="Proteomes" id="UP000283758"/>
    </source>
</evidence>
<feature type="transmembrane region" description="Helical" evidence="6">
    <location>
        <begin position="12"/>
        <end position="35"/>
    </location>
</feature>
<dbReference type="PANTHER" id="PTHR23513">
    <property type="entry name" value="INTEGRAL MEMBRANE EFFLUX PROTEIN-RELATED"/>
    <property type="match status" value="1"/>
</dbReference>
<accession>A0A9W3Z024</accession>
<comment type="subcellular location">
    <subcellularLocation>
        <location evidence="1">Cell membrane</location>
        <topology evidence="1">Multi-pass membrane protein</topology>
    </subcellularLocation>
</comment>
<feature type="transmembrane region" description="Helical" evidence="6">
    <location>
        <begin position="316"/>
        <end position="335"/>
    </location>
</feature>